<evidence type="ECO:0000313" key="1">
    <source>
        <dbReference type="EMBL" id="MDV2632217.1"/>
    </source>
</evidence>
<dbReference type="EMBL" id="JAWHVL010000011">
    <property type="protein sequence ID" value="MDV2632217.1"/>
    <property type="molecule type" value="Genomic_DNA"/>
</dbReference>
<proteinExistence type="predicted"/>
<organism evidence="1 2">
    <name type="scientific">Lactococcus lactis</name>
    <dbReference type="NCBI Taxonomy" id="1358"/>
    <lineage>
        <taxon>Bacteria</taxon>
        <taxon>Bacillati</taxon>
        <taxon>Bacillota</taxon>
        <taxon>Bacilli</taxon>
        <taxon>Lactobacillales</taxon>
        <taxon>Streptococcaceae</taxon>
        <taxon>Lactococcus</taxon>
    </lineage>
</organism>
<dbReference type="AlphaFoldDB" id="A0AAE4NNG5"/>
<accession>A0AAE4NNG5</accession>
<dbReference type="Proteomes" id="UP001186047">
    <property type="component" value="Unassembled WGS sequence"/>
</dbReference>
<reference evidence="1" key="1">
    <citation type="submission" date="2023-10" db="EMBL/GenBank/DDBJ databases">
        <title>Production of high quality cheese from raw caw milk (raw cheese).</title>
        <authorList>
            <person name="Samouris G."/>
        </authorList>
    </citation>
    <scope>NUCLEOTIDE SEQUENCE</scope>
    <source>
        <strain evidence="1">M17-3</strain>
    </source>
</reference>
<sequence>MFYNAEHLTSQEWRIIRSVFRKLFRNSKKATQAKEFKRALDNIKDCERRDIFIKYYVEKQGIVKLSMDKHYDESVVRSRLRKATREFAFVYFDNFTRLLPPIE</sequence>
<evidence type="ECO:0000313" key="2">
    <source>
        <dbReference type="Proteomes" id="UP001186047"/>
    </source>
</evidence>
<protein>
    <recommendedName>
        <fullName evidence="3">Phage protein</fullName>
    </recommendedName>
</protein>
<gene>
    <name evidence="1" type="ORF">RZO31_04910</name>
</gene>
<comment type="caution">
    <text evidence="1">The sequence shown here is derived from an EMBL/GenBank/DDBJ whole genome shotgun (WGS) entry which is preliminary data.</text>
</comment>
<name>A0AAE4NNG5_9LACT</name>
<evidence type="ECO:0008006" key="3">
    <source>
        <dbReference type="Google" id="ProtNLM"/>
    </source>
</evidence>